<evidence type="ECO:0000313" key="3">
    <source>
        <dbReference type="EMBL" id="KAK2185366.1"/>
    </source>
</evidence>
<evidence type="ECO:0000256" key="1">
    <source>
        <dbReference type="SAM" id="Phobius"/>
    </source>
</evidence>
<feature type="chain" id="PRO_5042240228" description="NADH dehydrogenase subunit 6" evidence="2">
    <location>
        <begin position="18"/>
        <end position="150"/>
    </location>
</feature>
<name>A0AAD9NZQ2_RIDPI</name>
<accession>A0AAD9NZQ2</accession>
<feature type="transmembrane region" description="Helical" evidence="1">
    <location>
        <begin position="105"/>
        <end position="123"/>
    </location>
</feature>
<dbReference type="Proteomes" id="UP001209878">
    <property type="component" value="Unassembled WGS sequence"/>
</dbReference>
<keyword evidence="1" id="KW-0472">Membrane</keyword>
<evidence type="ECO:0000313" key="4">
    <source>
        <dbReference type="Proteomes" id="UP001209878"/>
    </source>
</evidence>
<feature type="transmembrane region" description="Helical" evidence="1">
    <location>
        <begin position="41"/>
        <end position="61"/>
    </location>
</feature>
<organism evidence="3 4">
    <name type="scientific">Ridgeia piscesae</name>
    <name type="common">Tubeworm</name>
    <dbReference type="NCBI Taxonomy" id="27915"/>
    <lineage>
        <taxon>Eukaryota</taxon>
        <taxon>Metazoa</taxon>
        <taxon>Spiralia</taxon>
        <taxon>Lophotrochozoa</taxon>
        <taxon>Annelida</taxon>
        <taxon>Polychaeta</taxon>
        <taxon>Sedentaria</taxon>
        <taxon>Canalipalpata</taxon>
        <taxon>Sabellida</taxon>
        <taxon>Siboglinidae</taxon>
        <taxon>Ridgeia</taxon>
    </lineage>
</organism>
<keyword evidence="1" id="KW-0812">Transmembrane</keyword>
<proteinExistence type="predicted"/>
<protein>
    <recommendedName>
        <fullName evidence="5">NADH dehydrogenase subunit 6</fullName>
    </recommendedName>
</protein>
<keyword evidence="2" id="KW-0732">Signal</keyword>
<evidence type="ECO:0008006" key="5">
    <source>
        <dbReference type="Google" id="ProtNLM"/>
    </source>
</evidence>
<keyword evidence="4" id="KW-1185">Reference proteome</keyword>
<feature type="signal peptide" evidence="2">
    <location>
        <begin position="1"/>
        <end position="17"/>
    </location>
</feature>
<keyword evidence="1" id="KW-1133">Transmembrane helix</keyword>
<evidence type="ECO:0000256" key="2">
    <source>
        <dbReference type="SAM" id="SignalP"/>
    </source>
</evidence>
<gene>
    <name evidence="3" type="ORF">NP493_239g07017</name>
</gene>
<dbReference type="AlphaFoldDB" id="A0AAD9NZQ2"/>
<sequence length="150" mass="16780">MMKATLAFCILALPSSAVPPCLLIVLPRYVNESVSSSGSPFIVMGLLFFVLALIILVLLLLMLSPSCVDTVFSSSVFSCICRWLCERRARSSAKSRSSNWLQGVHWIPFLLYFVVFFMIQSMASRNKKGDRRHPCLTHVFTMKEPVSCPA</sequence>
<comment type="caution">
    <text evidence="3">The sequence shown here is derived from an EMBL/GenBank/DDBJ whole genome shotgun (WGS) entry which is preliminary data.</text>
</comment>
<reference evidence="3" key="1">
    <citation type="journal article" date="2023" name="Mol. Biol. Evol.">
        <title>Third-Generation Sequencing Reveals the Adaptive Role of the Epigenome in Three Deep-Sea Polychaetes.</title>
        <authorList>
            <person name="Perez M."/>
            <person name="Aroh O."/>
            <person name="Sun Y."/>
            <person name="Lan Y."/>
            <person name="Juniper S.K."/>
            <person name="Young C.R."/>
            <person name="Angers B."/>
            <person name="Qian P.Y."/>
        </authorList>
    </citation>
    <scope>NUCLEOTIDE SEQUENCE</scope>
    <source>
        <strain evidence="3">R07B-5</strain>
    </source>
</reference>
<dbReference type="EMBL" id="JAODUO010000239">
    <property type="protein sequence ID" value="KAK2185366.1"/>
    <property type="molecule type" value="Genomic_DNA"/>
</dbReference>